<dbReference type="InterPro" id="IPR002139">
    <property type="entry name" value="Ribo/fructo_kinase"/>
</dbReference>
<keyword evidence="5 12" id="KW-0479">Metal-binding</keyword>
<accession>A0A4U0X235</accession>
<dbReference type="EC" id="2.7.1.15" evidence="2 12"/>
<dbReference type="Pfam" id="PF00294">
    <property type="entry name" value="PfkB"/>
    <property type="match status" value="1"/>
</dbReference>
<evidence type="ECO:0000313" key="14">
    <source>
        <dbReference type="EMBL" id="TKA69687.1"/>
    </source>
</evidence>
<feature type="binding site" evidence="12">
    <location>
        <position position="146"/>
    </location>
    <ligand>
        <name>substrate</name>
    </ligand>
</feature>
<dbReference type="InterPro" id="IPR002173">
    <property type="entry name" value="Carboh/pur_kinase_PfkB_CS"/>
</dbReference>
<evidence type="ECO:0000256" key="11">
    <source>
        <dbReference type="ARBA" id="ARBA00023277"/>
    </source>
</evidence>
<dbReference type="Gene3D" id="3.40.1190.20">
    <property type="match status" value="1"/>
</dbReference>
<feature type="binding site" evidence="12">
    <location>
        <position position="227"/>
    </location>
    <ligand>
        <name>K(+)</name>
        <dbReference type="ChEBI" id="CHEBI:29103"/>
    </ligand>
</feature>
<keyword evidence="12" id="KW-0539">Nucleus</keyword>
<comment type="pathway">
    <text evidence="12">Carbohydrate metabolism; D-ribose degradation; D-ribose 5-phosphate from beta-D-ribopyranose: step 2/2.</text>
</comment>
<feature type="binding site" evidence="12">
    <location>
        <position position="265"/>
    </location>
    <ligand>
        <name>K(+)</name>
        <dbReference type="ChEBI" id="CHEBI:29103"/>
    </ligand>
</feature>
<comment type="caution">
    <text evidence="12">Lacks conserved residue(s) required for the propagation of feature annotation.</text>
</comment>
<feature type="active site" description="Proton acceptor" evidence="12">
    <location>
        <position position="231"/>
    </location>
</feature>
<dbReference type="InterPro" id="IPR029056">
    <property type="entry name" value="Ribokinase-like"/>
</dbReference>
<keyword evidence="12" id="KW-0963">Cytoplasm</keyword>
<feature type="binding site" evidence="12">
    <location>
        <begin position="198"/>
        <end position="203"/>
    </location>
    <ligand>
        <name>ATP</name>
        <dbReference type="ChEBI" id="CHEBI:30616"/>
    </ligand>
</feature>
<keyword evidence="4 12" id="KW-0808">Transferase</keyword>
<dbReference type="UniPathway" id="UPA00916">
    <property type="reaction ID" value="UER00889"/>
</dbReference>
<dbReference type="GO" id="GO:0005737">
    <property type="term" value="C:cytoplasm"/>
    <property type="evidence" value="ECO:0007669"/>
    <property type="project" value="UniProtKB-SubCell"/>
</dbReference>
<organism evidence="14 15">
    <name type="scientific">Friedmanniomyces simplex</name>
    <dbReference type="NCBI Taxonomy" id="329884"/>
    <lineage>
        <taxon>Eukaryota</taxon>
        <taxon>Fungi</taxon>
        <taxon>Dikarya</taxon>
        <taxon>Ascomycota</taxon>
        <taxon>Pezizomycotina</taxon>
        <taxon>Dothideomycetes</taxon>
        <taxon>Dothideomycetidae</taxon>
        <taxon>Mycosphaerellales</taxon>
        <taxon>Teratosphaeriaceae</taxon>
        <taxon>Friedmanniomyces</taxon>
    </lineage>
</organism>
<feature type="binding site" evidence="12">
    <location>
        <begin position="41"/>
        <end position="45"/>
    </location>
    <ligand>
        <name>substrate</name>
    </ligand>
</feature>
<dbReference type="SUPFAM" id="SSF53613">
    <property type="entry name" value="Ribokinase-like"/>
    <property type="match status" value="1"/>
</dbReference>
<comment type="catalytic activity">
    <reaction evidence="12">
        <text>D-ribose + ATP = D-ribose 5-phosphate + ADP + H(+)</text>
        <dbReference type="Rhea" id="RHEA:13697"/>
        <dbReference type="ChEBI" id="CHEBI:15378"/>
        <dbReference type="ChEBI" id="CHEBI:30616"/>
        <dbReference type="ChEBI" id="CHEBI:47013"/>
        <dbReference type="ChEBI" id="CHEBI:78346"/>
        <dbReference type="ChEBI" id="CHEBI:456216"/>
        <dbReference type="EC" id="2.7.1.15"/>
    </reaction>
</comment>
<dbReference type="GO" id="GO:0005634">
    <property type="term" value="C:nucleus"/>
    <property type="evidence" value="ECO:0007669"/>
    <property type="project" value="UniProtKB-SubCell"/>
</dbReference>
<evidence type="ECO:0000256" key="9">
    <source>
        <dbReference type="ARBA" id="ARBA00022842"/>
    </source>
</evidence>
<dbReference type="PRINTS" id="PR00990">
    <property type="entry name" value="RIBOKINASE"/>
</dbReference>
<comment type="caution">
    <text evidence="14">The sequence shown here is derived from an EMBL/GenBank/DDBJ whole genome shotgun (WGS) entry which is preliminary data.</text>
</comment>
<comment type="function">
    <text evidence="12">Catalyzes the phosphorylation of ribose at O-5 in a reaction requiring ATP and magnesium. The resulting D-ribose-5-phosphate can then be used either for sythesis of nucleotides, histidine, and tryptophan, or as a component of the pentose phosphate pathway.</text>
</comment>
<evidence type="ECO:0000256" key="10">
    <source>
        <dbReference type="ARBA" id="ARBA00022958"/>
    </source>
</evidence>
<feature type="binding site" evidence="12">
    <location>
        <begin position="230"/>
        <end position="231"/>
    </location>
    <ligand>
        <name>ATP</name>
        <dbReference type="ChEBI" id="CHEBI:30616"/>
    </ligand>
</feature>
<evidence type="ECO:0000256" key="12">
    <source>
        <dbReference type="HAMAP-Rule" id="MF_03215"/>
    </source>
</evidence>
<dbReference type="PROSITE" id="PS00584">
    <property type="entry name" value="PFKB_KINASES_2"/>
    <property type="match status" value="1"/>
</dbReference>
<evidence type="ECO:0000256" key="6">
    <source>
        <dbReference type="ARBA" id="ARBA00022741"/>
    </source>
</evidence>
<evidence type="ECO:0000256" key="2">
    <source>
        <dbReference type="ARBA" id="ARBA00012035"/>
    </source>
</evidence>
<dbReference type="OrthoDB" id="415590at2759"/>
<evidence type="ECO:0000256" key="1">
    <source>
        <dbReference type="ARBA" id="ARBA00005380"/>
    </source>
</evidence>
<evidence type="ECO:0000256" key="5">
    <source>
        <dbReference type="ARBA" id="ARBA00022723"/>
    </source>
</evidence>
<dbReference type="GO" id="GO:0019303">
    <property type="term" value="P:D-ribose catabolic process"/>
    <property type="evidence" value="ECO:0007669"/>
    <property type="project" value="UniProtKB-UniRule"/>
</dbReference>
<feature type="binding site" evidence="12">
    <location>
        <position position="231"/>
    </location>
    <ligand>
        <name>substrate</name>
    </ligand>
</feature>
<keyword evidence="15" id="KW-1185">Reference proteome</keyword>
<dbReference type="Proteomes" id="UP000309340">
    <property type="component" value="Unassembled WGS sequence"/>
</dbReference>
<keyword evidence="9 12" id="KW-0460">Magnesium</keyword>
<dbReference type="AlphaFoldDB" id="A0A4U0X235"/>
<evidence type="ECO:0000256" key="8">
    <source>
        <dbReference type="ARBA" id="ARBA00022840"/>
    </source>
</evidence>
<feature type="binding site" evidence="12">
    <location>
        <position position="181"/>
    </location>
    <ligand>
        <name>ATP</name>
        <dbReference type="ChEBI" id="CHEBI:30616"/>
    </ligand>
</feature>
<keyword evidence="6 12" id="KW-0547">Nucleotide-binding</keyword>
<evidence type="ECO:0000259" key="13">
    <source>
        <dbReference type="Pfam" id="PF00294"/>
    </source>
</evidence>
<proteinExistence type="inferred from homology"/>
<keyword evidence="10 12" id="KW-0630">Potassium</keyword>
<dbReference type="InterPro" id="IPR011611">
    <property type="entry name" value="PfkB_dom"/>
</dbReference>
<keyword evidence="11 12" id="KW-0119">Carbohydrate metabolism</keyword>
<dbReference type="GO" id="GO:0004747">
    <property type="term" value="F:ribokinase activity"/>
    <property type="evidence" value="ECO:0007669"/>
    <property type="project" value="UniProtKB-UniRule"/>
</dbReference>
<feature type="binding site" evidence="12">
    <location>
        <position position="225"/>
    </location>
    <ligand>
        <name>K(+)</name>
        <dbReference type="ChEBI" id="CHEBI:29103"/>
    </ligand>
</feature>
<keyword evidence="7 12" id="KW-0418">Kinase</keyword>
<evidence type="ECO:0000256" key="3">
    <source>
        <dbReference type="ARBA" id="ARBA00016943"/>
    </source>
</evidence>
<dbReference type="STRING" id="329884.A0A4U0X235"/>
<reference evidence="14 15" key="1">
    <citation type="submission" date="2017-03" db="EMBL/GenBank/DDBJ databases">
        <title>Genomes of endolithic fungi from Antarctica.</title>
        <authorList>
            <person name="Coleine C."/>
            <person name="Masonjones S."/>
            <person name="Stajich J.E."/>
        </authorList>
    </citation>
    <scope>NUCLEOTIDE SEQUENCE [LARGE SCALE GENOMIC DNA]</scope>
    <source>
        <strain evidence="14 15">CCFEE 5184</strain>
    </source>
</reference>
<feature type="domain" description="Carbohydrate kinase PfkB" evidence="13">
    <location>
        <begin position="5"/>
        <end position="276"/>
    </location>
</feature>
<dbReference type="PANTHER" id="PTHR10584">
    <property type="entry name" value="SUGAR KINASE"/>
    <property type="match status" value="1"/>
</dbReference>
<comment type="subcellular location">
    <subcellularLocation>
        <location evidence="12">Cytoplasm</location>
    </subcellularLocation>
    <subcellularLocation>
        <location evidence="12">Nucleus</location>
    </subcellularLocation>
</comment>
<comment type="similarity">
    <text evidence="1">Belongs to the carbohydrate kinase pfkB family.</text>
</comment>
<comment type="similarity">
    <text evidence="12">Belongs to the carbohydrate kinase PfkB family. Ribokinase subfamily.</text>
</comment>
<dbReference type="EMBL" id="NAJQ01000437">
    <property type="protein sequence ID" value="TKA69687.1"/>
    <property type="molecule type" value="Genomic_DNA"/>
</dbReference>
<comment type="activity regulation">
    <text evidence="12">Activated by a monovalent cation that binds near, but not in, the active site. The most likely occupant of the site in vivo is potassium. Ion binding induces a conformational change that may alter substrate affinity.</text>
</comment>
<name>A0A4U0X235_9PEZI</name>
<keyword evidence="8 12" id="KW-0067">ATP-binding</keyword>
<evidence type="ECO:0000313" key="15">
    <source>
        <dbReference type="Proteomes" id="UP000309340"/>
    </source>
</evidence>
<gene>
    <name evidence="14" type="ORF">B0A55_07859</name>
</gene>
<dbReference type="HAMAP" id="MF_01987">
    <property type="entry name" value="Ribokinase"/>
    <property type="match status" value="1"/>
</dbReference>
<dbReference type="GO" id="GO:0046872">
    <property type="term" value="F:metal ion binding"/>
    <property type="evidence" value="ECO:0007669"/>
    <property type="project" value="UniProtKB-KW"/>
</dbReference>
<comment type="cofactor">
    <cofactor evidence="12">
        <name>Mg(2+)</name>
        <dbReference type="ChEBI" id="CHEBI:18420"/>
    </cofactor>
    <text evidence="12">Requires a divalent cation, most likely magnesium in vivo, as an electrophilic catalyst to aid phosphoryl group transfer. It is the chelate of the metal and the nucleotide that is the actual substrate.</text>
</comment>
<dbReference type="PANTHER" id="PTHR10584:SF166">
    <property type="entry name" value="RIBOKINASE"/>
    <property type="match status" value="1"/>
</dbReference>
<feature type="binding site" evidence="12">
    <location>
        <begin position="13"/>
        <end position="15"/>
    </location>
    <ligand>
        <name>substrate</name>
    </ligand>
</feature>
<dbReference type="CDD" id="cd01174">
    <property type="entry name" value="ribokinase"/>
    <property type="match status" value="1"/>
</dbReference>
<feature type="binding site" evidence="12">
    <location>
        <position position="268"/>
    </location>
    <ligand>
        <name>K(+)</name>
        <dbReference type="ChEBI" id="CHEBI:29103"/>
    </ligand>
</feature>
<feature type="binding site" evidence="12">
    <location>
        <position position="270"/>
    </location>
    <ligand>
        <name>K(+)</name>
        <dbReference type="ChEBI" id="CHEBI:29103"/>
    </ligand>
</feature>
<dbReference type="InterPro" id="IPR011877">
    <property type="entry name" value="Ribokinase"/>
</dbReference>
<evidence type="ECO:0000256" key="4">
    <source>
        <dbReference type="ARBA" id="ARBA00022679"/>
    </source>
</evidence>
<comment type="subunit">
    <text evidence="12">Homodimer.</text>
</comment>
<protein>
    <recommendedName>
        <fullName evidence="3 12">Ribokinase</fullName>
        <shortName evidence="12">RK</shortName>
        <ecNumber evidence="2 12">2.7.1.15</ecNumber>
    </recommendedName>
</protein>
<evidence type="ECO:0000256" key="7">
    <source>
        <dbReference type="ARBA" id="ARBA00022777"/>
    </source>
</evidence>
<sequence length="284" mass="29978">MAPHQVAVIGSLNVDFIIRTPRVPEAGETLTAHSFDTGFGGKGANQAVACARLADEDVKVSMVGQVGDDSFGADYLEALKREGIDGQDVRKLEGRKTGVSTIIVDDATGENRILFAPNANYAFTEEYSAAWELVPDEVEVVVFQMEMPSKVPSGKHVILNPAPAEILPESTYKDIDTLILNQSESALLAGVKDAVIITLGGDGLVYATASGLSGRVAARKVKVVDTTAAGDTFVGGYAVQRAKDTGKSFDHGKALEFATLAASKTVEREGAMAAIPRLSELHVD</sequence>
<dbReference type="GO" id="GO:0005524">
    <property type="term" value="F:ATP binding"/>
    <property type="evidence" value="ECO:0007669"/>
    <property type="project" value="UniProtKB-UniRule"/>
</dbReference>